<dbReference type="SUPFAM" id="SSF51182">
    <property type="entry name" value="RmlC-like cupins"/>
    <property type="match status" value="1"/>
</dbReference>
<dbReference type="EMBL" id="JAFLVT010000006">
    <property type="protein sequence ID" value="MBO0448821.1"/>
    <property type="molecule type" value="Genomic_DNA"/>
</dbReference>
<dbReference type="Pfam" id="PF05962">
    <property type="entry name" value="HutD"/>
    <property type="match status" value="1"/>
</dbReference>
<dbReference type="RefSeq" id="WP_206903015.1">
    <property type="nucleotide sequence ID" value="NZ_JAFLVT010000006.1"/>
</dbReference>
<proteinExistence type="predicted"/>
<keyword evidence="2" id="KW-1185">Reference proteome</keyword>
<dbReference type="InterPro" id="IPR011051">
    <property type="entry name" value="RmlC_Cupin_sf"/>
</dbReference>
<dbReference type="PANTHER" id="PTHR37943">
    <property type="entry name" value="PROTEIN VES"/>
    <property type="match status" value="1"/>
</dbReference>
<name>A0ABS3H5T4_9ENTE</name>
<dbReference type="Gene3D" id="2.60.120.10">
    <property type="entry name" value="Jelly Rolls"/>
    <property type="match status" value="1"/>
</dbReference>
<evidence type="ECO:0000313" key="2">
    <source>
        <dbReference type="Proteomes" id="UP000664256"/>
    </source>
</evidence>
<dbReference type="PANTHER" id="PTHR37943:SF1">
    <property type="entry name" value="PROTEIN VES"/>
    <property type="match status" value="1"/>
</dbReference>
<dbReference type="InterPro" id="IPR010282">
    <property type="entry name" value="Uncharacterised_HutD/Ves"/>
</dbReference>
<sequence length="198" mass="22433">MLEKKLKKDYFTTKWAGGVTTEILIAPAASSLAQRDFDYRISTATVTDSPSNFSNFTGYERIILSLDKPISLQQKNNVIELAPFVPYRFDGGVAMKSLGKCQDFNVIFKKNNHVWVTLLQNGAAQDLIIEGENILSALQDIKVRLIARSKKQEILLQKGETLLIRQEQFEQIQIIAQKKSLMVEKTAILTQIKKKKTE</sequence>
<dbReference type="InterPro" id="IPR014710">
    <property type="entry name" value="RmlC-like_jellyroll"/>
</dbReference>
<reference evidence="1 2" key="1">
    <citation type="submission" date="2021-03" db="EMBL/GenBank/DDBJ databases">
        <title>Enterococcal diversity collection.</title>
        <authorList>
            <person name="Gilmore M.S."/>
            <person name="Schwartzman J."/>
            <person name="Van Tyne D."/>
            <person name="Martin M."/>
            <person name="Earl A.M."/>
            <person name="Manson A.L."/>
            <person name="Straub T."/>
            <person name="Salamzade R."/>
            <person name="Saavedra J."/>
            <person name="Lebreton F."/>
            <person name="Prichula J."/>
            <person name="Schaufler K."/>
            <person name="Gaca A."/>
            <person name="Sgardioli B."/>
            <person name="Wagenaar J."/>
            <person name="Strong T."/>
        </authorList>
    </citation>
    <scope>NUCLEOTIDE SEQUENCE [LARGE SCALE GENOMIC DNA]</scope>
    <source>
        <strain evidence="1 2">MJM12</strain>
    </source>
</reference>
<evidence type="ECO:0000313" key="1">
    <source>
        <dbReference type="EMBL" id="MBO0448821.1"/>
    </source>
</evidence>
<organism evidence="1 2">
    <name type="scientific">Candidatus Enterococcus myersii</name>
    <dbReference type="NCBI Taxonomy" id="2815322"/>
    <lineage>
        <taxon>Bacteria</taxon>
        <taxon>Bacillati</taxon>
        <taxon>Bacillota</taxon>
        <taxon>Bacilli</taxon>
        <taxon>Lactobacillales</taxon>
        <taxon>Enterococcaceae</taxon>
        <taxon>Enterococcus</taxon>
    </lineage>
</organism>
<protein>
    <submittedName>
        <fullName evidence="1">HutD family protein</fullName>
    </submittedName>
</protein>
<dbReference type="Proteomes" id="UP000664256">
    <property type="component" value="Unassembled WGS sequence"/>
</dbReference>
<comment type="caution">
    <text evidence="1">The sequence shown here is derived from an EMBL/GenBank/DDBJ whole genome shotgun (WGS) entry which is preliminary data.</text>
</comment>
<accession>A0ABS3H5T4</accession>
<gene>
    <name evidence="1" type="ORF">JZO76_04655</name>
</gene>